<evidence type="ECO:0000313" key="1">
    <source>
        <dbReference type="EMBL" id="EKC61469.1"/>
    </source>
</evidence>
<dbReference type="AlphaFoldDB" id="K1T1B2"/>
<protein>
    <submittedName>
        <fullName evidence="1">Uncharacterized protein</fullName>
    </submittedName>
</protein>
<sequence length="74" mass="8439">MKEGLAKKLAMIDLEYTTQKNKLDKQETDWKRENKEAGISVNENGLTTEQFDALNKARQQNAENQKKATAKALK</sequence>
<accession>K1T1B2</accession>
<feature type="non-terminal residue" evidence="1">
    <location>
        <position position="74"/>
    </location>
</feature>
<organism evidence="1">
    <name type="scientific">human gut metagenome</name>
    <dbReference type="NCBI Taxonomy" id="408170"/>
    <lineage>
        <taxon>unclassified sequences</taxon>
        <taxon>metagenomes</taxon>
        <taxon>organismal metagenomes</taxon>
    </lineage>
</organism>
<proteinExistence type="predicted"/>
<gene>
    <name evidence="1" type="ORF">OBE_08458</name>
</gene>
<name>K1T1B2_9ZZZZ</name>
<comment type="caution">
    <text evidence="1">The sequence shown here is derived from an EMBL/GenBank/DDBJ whole genome shotgun (WGS) entry which is preliminary data.</text>
</comment>
<reference evidence="1" key="1">
    <citation type="journal article" date="2013" name="Environ. Microbiol.">
        <title>Microbiota from the distal guts of lean and obese adolescents exhibit partial functional redundancy besides clear differences in community structure.</title>
        <authorList>
            <person name="Ferrer M."/>
            <person name="Ruiz A."/>
            <person name="Lanza F."/>
            <person name="Haange S.B."/>
            <person name="Oberbach A."/>
            <person name="Till H."/>
            <person name="Bargiela R."/>
            <person name="Campoy C."/>
            <person name="Segura M.T."/>
            <person name="Richter M."/>
            <person name="von Bergen M."/>
            <person name="Seifert J."/>
            <person name="Suarez A."/>
        </authorList>
    </citation>
    <scope>NUCLEOTIDE SEQUENCE</scope>
</reference>
<dbReference type="EMBL" id="AJWZ01005839">
    <property type="protein sequence ID" value="EKC61469.1"/>
    <property type="molecule type" value="Genomic_DNA"/>
</dbReference>